<evidence type="ECO:0000256" key="1">
    <source>
        <dbReference type="SAM" id="MobiDB-lite"/>
    </source>
</evidence>
<feature type="region of interest" description="Disordered" evidence="1">
    <location>
        <begin position="1"/>
        <end position="56"/>
    </location>
</feature>
<dbReference type="AlphaFoldDB" id="A0A2Z5R1M8"/>
<organism evidence="2 3">
    <name type="scientific">Rothia aeria</name>
    <dbReference type="NCBI Taxonomy" id="172042"/>
    <lineage>
        <taxon>Bacteria</taxon>
        <taxon>Bacillati</taxon>
        <taxon>Actinomycetota</taxon>
        <taxon>Actinomycetes</taxon>
        <taxon>Micrococcales</taxon>
        <taxon>Micrococcaceae</taxon>
        <taxon>Rothia</taxon>
    </lineage>
</organism>
<feature type="compositionally biased region" description="Low complexity" evidence="1">
    <location>
        <begin position="45"/>
        <end position="56"/>
    </location>
</feature>
<gene>
    <name evidence="2" type="ORF">RA11412_2161</name>
</gene>
<keyword evidence="3" id="KW-1185">Reference proteome</keyword>
<evidence type="ECO:0000313" key="2">
    <source>
        <dbReference type="EMBL" id="BAV88460.1"/>
    </source>
</evidence>
<protein>
    <submittedName>
        <fullName evidence="2">Uncharacterized protein</fullName>
    </submittedName>
</protein>
<dbReference type="EMBL" id="AP017895">
    <property type="protein sequence ID" value="BAV88460.1"/>
    <property type="molecule type" value="Genomic_DNA"/>
</dbReference>
<dbReference type="KEGG" id="raj:RA11412_2161"/>
<evidence type="ECO:0000313" key="3">
    <source>
        <dbReference type="Proteomes" id="UP000250241"/>
    </source>
</evidence>
<feature type="compositionally biased region" description="Basic and acidic residues" evidence="1">
    <location>
        <begin position="1"/>
        <end position="44"/>
    </location>
</feature>
<proteinExistence type="predicted"/>
<name>A0A2Z5R1M8_9MICC</name>
<dbReference type="Proteomes" id="UP000250241">
    <property type="component" value="Chromosome"/>
</dbReference>
<reference evidence="2 3" key="1">
    <citation type="submission" date="2016-10" db="EMBL/GenBank/DDBJ databases">
        <title>Genome sequence of Rothia aeria strain JCM11412.</title>
        <authorList>
            <person name="Nambu T."/>
        </authorList>
    </citation>
    <scope>NUCLEOTIDE SEQUENCE [LARGE SCALE GENOMIC DNA]</scope>
    <source>
        <strain evidence="2 3">JCM 11412</strain>
    </source>
</reference>
<sequence length="56" mass="6028">MSGDKMDGDHGKMGGDKMQGDHDEKKHDDHKMDGDKGGKMESKDAMMSPSASAMSK</sequence>
<accession>A0A2Z5R1M8</accession>